<evidence type="ECO:0000256" key="1">
    <source>
        <dbReference type="SAM" id="MobiDB-lite"/>
    </source>
</evidence>
<evidence type="ECO:0000313" key="2">
    <source>
        <dbReference type="EMBL" id="KAK8853265.1"/>
    </source>
</evidence>
<proteinExistence type="predicted"/>
<dbReference type="EMBL" id="JBCAWK010000007">
    <property type="protein sequence ID" value="KAK8853265.1"/>
    <property type="molecule type" value="Genomic_DNA"/>
</dbReference>
<dbReference type="GeneID" id="92181225"/>
<feature type="region of interest" description="Disordered" evidence="1">
    <location>
        <begin position="353"/>
        <end position="373"/>
    </location>
</feature>
<gene>
    <name evidence="2" type="ORF">IAR55_003967</name>
</gene>
<reference evidence="2 3" key="1">
    <citation type="journal article" date="2024" name="bioRxiv">
        <title>Comparative genomics of Cryptococcus and Kwoniella reveals pathogenesis evolution and contrasting karyotype dynamics via intercentromeric recombination or chromosome fusion.</title>
        <authorList>
            <person name="Coelho M.A."/>
            <person name="David-Palma M."/>
            <person name="Shea T."/>
            <person name="Bowers K."/>
            <person name="McGinley-Smith S."/>
            <person name="Mohammad A.W."/>
            <person name="Gnirke A."/>
            <person name="Yurkov A.M."/>
            <person name="Nowrousian M."/>
            <person name="Sun S."/>
            <person name="Cuomo C.A."/>
            <person name="Heitman J."/>
        </authorList>
    </citation>
    <scope>NUCLEOTIDE SEQUENCE [LARGE SCALE GENOMIC DNA]</scope>
    <source>
        <strain evidence="2 3">CBS 13917</strain>
    </source>
</reference>
<evidence type="ECO:0008006" key="4">
    <source>
        <dbReference type="Google" id="ProtNLM"/>
    </source>
</evidence>
<feature type="compositionally biased region" description="Polar residues" evidence="1">
    <location>
        <begin position="354"/>
        <end position="371"/>
    </location>
</feature>
<comment type="caution">
    <text evidence="2">The sequence shown here is derived from an EMBL/GenBank/DDBJ whole genome shotgun (WGS) entry which is preliminary data.</text>
</comment>
<dbReference type="KEGG" id="kne:92181225"/>
<accession>A0AAW0YY09</accession>
<dbReference type="RefSeq" id="XP_066802451.1">
    <property type="nucleotide sequence ID" value="XM_066947072.1"/>
</dbReference>
<dbReference type="AlphaFoldDB" id="A0AAW0YY09"/>
<name>A0AAW0YY09_9TREE</name>
<organism evidence="2 3">
    <name type="scientific">Kwoniella newhampshirensis</name>
    <dbReference type="NCBI Taxonomy" id="1651941"/>
    <lineage>
        <taxon>Eukaryota</taxon>
        <taxon>Fungi</taxon>
        <taxon>Dikarya</taxon>
        <taxon>Basidiomycota</taxon>
        <taxon>Agaricomycotina</taxon>
        <taxon>Tremellomycetes</taxon>
        <taxon>Tremellales</taxon>
        <taxon>Cryptococcaceae</taxon>
        <taxon>Kwoniella</taxon>
    </lineage>
</organism>
<keyword evidence="3" id="KW-1185">Reference proteome</keyword>
<protein>
    <recommendedName>
        <fullName evidence="4">F-box domain-containing protein</fullName>
    </recommendedName>
</protein>
<sequence>MPSLLDLSDEIIQQIGHEVHGDTSIPLPSFRPHTENFKHRFDPTCADDYNRLRLVCRRIKSLLPLRNLHIGIDNMEKLDLWVVKAPTEVLRAVTRLKYDITRPYDGKPHHLWLTLTSFLSSLENLEEFYLSSPPFCGHLDDKEEDLIRRRRLRLRLPSYPIFPKVKSFANEVACSECSAFLQPLLIPAMPSLRHLKCTSIDTDLMTSEPIESLWEMRNKHELPVVEVETLYMAIDVYTMLPSEFRATLGDRLPKLKELVIMCRDVAEPAPLRPVFKISAETVKSSDEKWKWHLLDNWNEHMYRDPDDDADEDHDEDPKTVNDVLGLFDTCQHLESLDTTMTIELADFTRRPQYPTWTRGASPSSTSDTRGSGKTEMITDEYEYLFREAIKQVTTMFIARIPSLRTIRWWEDLARIGGRVGDYSGQKRTWLRWESRIEREESTGEDMIVVDPTPQRFTHDFYRNFDGARDPFAP</sequence>
<dbReference type="Proteomes" id="UP001388673">
    <property type="component" value="Unassembled WGS sequence"/>
</dbReference>
<evidence type="ECO:0000313" key="3">
    <source>
        <dbReference type="Proteomes" id="UP001388673"/>
    </source>
</evidence>